<dbReference type="GeneID" id="68846034"/>
<dbReference type="Gene3D" id="2.10.109.10">
    <property type="entry name" value="Umud Fragment, subunit A"/>
    <property type="match status" value="1"/>
</dbReference>
<name>A0NR92_ROSAI</name>
<evidence type="ECO:0000259" key="1">
    <source>
        <dbReference type="Pfam" id="PF00717"/>
    </source>
</evidence>
<dbReference type="Proteomes" id="UP000004848">
    <property type="component" value="Unassembled WGS sequence"/>
</dbReference>
<dbReference type="Pfam" id="PF00717">
    <property type="entry name" value="Peptidase_S24"/>
    <property type="match status" value="1"/>
</dbReference>
<reference evidence="2 3" key="1">
    <citation type="submission" date="2006-05" db="EMBL/GenBank/DDBJ databases">
        <authorList>
            <person name="King G."/>
            <person name="Ferriera S."/>
            <person name="Johnson J."/>
            <person name="Kravitz S."/>
            <person name="Beeson K."/>
            <person name="Sutton G."/>
            <person name="Rogers Y.-H."/>
            <person name="Friedman R."/>
            <person name="Frazier M."/>
            <person name="Venter J.C."/>
        </authorList>
    </citation>
    <scope>NUCLEOTIDE SEQUENCE [LARGE SCALE GENOMIC DNA]</scope>
    <source>
        <strain evidence="3">ATCC 25650 / DSM 13394 / JCM 20685 / NBRC 16684 / NCIMB 2208 / IAM 12614 / B1</strain>
    </source>
</reference>
<dbReference type="CDD" id="cd06529">
    <property type="entry name" value="S24_LexA-like"/>
    <property type="match status" value="1"/>
</dbReference>
<dbReference type="InterPro" id="IPR036286">
    <property type="entry name" value="LexA/Signal_pep-like_sf"/>
</dbReference>
<dbReference type="InterPro" id="IPR039418">
    <property type="entry name" value="LexA-like"/>
</dbReference>
<dbReference type="EMBL" id="AAUW01000005">
    <property type="protein sequence ID" value="EAV44673.1"/>
    <property type="molecule type" value="Genomic_DNA"/>
</dbReference>
<dbReference type="eggNOG" id="COG2932">
    <property type="taxonomic scope" value="Bacteria"/>
</dbReference>
<dbReference type="SUPFAM" id="SSF51306">
    <property type="entry name" value="LexA/Signal peptidase"/>
    <property type="match status" value="1"/>
</dbReference>
<accession>A0NR92</accession>
<evidence type="ECO:0000313" key="3">
    <source>
        <dbReference type="Proteomes" id="UP000004848"/>
    </source>
</evidence>
<proteinExistence type="predicted"/>
<gene>
    <name evidence="2" type="ORF">SIAM614_07333</name>
</gene>
<feature type="domain" description="Peptidase S24/S26A/S26B/S26C" evidence="1">
    <location>
        <begin position="130"/>
        <end position="196"/>
    </location>
</feature>
<sequence length="227" mass="24421">MRERYLFLPRNTEKPATVLSHEKVWAAIDALASQNGLTPSGLARRAGLDPTAFNPSKRVAGDGRPRWPSTESLAKVLAATGEALNTFAARVETEDAPSGSVPALVPVAALEAASDRNAFDAAGRPSGATWQQFSFPQPGASFALQVSNEDFQPLYRNGDIVVVAPDAPLRTGDRLALKLTSGRLSLYTLQEAGGEELSVRTIGENSHSLRFRHSAIEWTARIIWASQ</sequence>
<evidence type="ECO:0000313" key="2">
    <source>
        <dbReference type="EMBL" id="EAV44673.1"/>
    </source>
</evidence>
<dbReference type="OrthoDB" id="9792157at2"/>
<organism evidence="2 3">
    <name type="scientific">Roseibium aggregatum (strain ATCC 25650 / DSM 13394 / JCM 20685 / NBRC 16684 / NCIMB 2208 / IAM 12614 / B1)</name>
    <name type="common">Stappia aggregata</name>
    <dbReference type="NCBI Taxonomy" id="384765"/>
    <lineage>
        <taxon>Bacteria</taxon>
        <taxon>Pseudomonadati</taxon>
        <taxon>Pseudomonadota</taxon>
        <taxon>Alphaproteobacteria</taxon>
        <taxon>Hyphomicrobiales</taxon>
        <taxon>Stappiaceae</taxon>
        <taxon>Roseibium</taxon>
    </lineage>
</organism>
<protein>
    <submittedName>
        <fullName evidence="2">Repressor protein CI</fullName>
    </submittedName>
</protein>
<dbReference type="AlphaFoldDB" id="A0NR92"/>
<dbReference type="InterPro" id="IPR015927">
    <property type="entry name" value="Peptidase_S24_S26A/B/C"/>
</dbReference>
<comment type="caution">
    <text evidence="2">The sequence shown here is derived from an EMBL/GenBank/DDBJ whole genome shotgun (WGS) entry which is preliminary data.</text>
</comment>
<dbReference type="RefSeq" id="WP_006933601.1">
    <property type="nucleotide sequence ID" value="NZ_AAUW01000005.1"/>
</dbReference>